<sequence length="556" mass="62646">FITIQASNRGGQKSGSRILQPDFYDLEEDWRPQFGSRPEIVFQMCRGKELKDGYPDVEMPYDPPNRLYDFPGFGGCIHVHSYSQAVHEIPQIFVVRQDIPVSGASIWAVAKSSHFYQGAQTGPDMGTRPGNQSLCVSRRPTNTWVIEGGMHLQHDIGLFQADRVGVQDQREEIFFRPSQTTTHLGMNINTRDMALKVPTSKNVEAPGEFHRKSPVYVGCTSAGPPGAEEALRIEVQFSVEVEMLGRQVVGDFSWIQLLLKRMETLGGIDAYEFQRAINDLKCSASSECIRTFGPDIFGQHYLSGICQEIWRYYANQIAGNIGADLVTLPKDQHPPASIICPICSESSRFPEKADSPNRMASIKRVLRSPELSIRTPRCGPIRLTLEQGGGILQLVPRHQRQRDECTGLQLVRIMGAFDTNSHNSVVEICDLIPRPERIASEPVAIVTGDNGSTRAPKREIATHREKTLDLDGMADQRRALQEQGLSDIEINISVSNERCSKRRSRYYQLQQRFLNWRTCKNIKFAIFTPQIVNYLAEVYKDSILKVGTSELISRQY</sequence>
<dbReference type="AlphaFoldDB" id="A0A1R1XMW3"/>
<gene>
    <name evidence="1" type="ORF">AYI69_g8017</name>
</gene>
<reference evidence="2" key="1">
    <citation type="submission" date="2017-01" db="EMBL/GenBank/DDBJ databases">
        <authorList>
            <person name="Wang Y."/>
            <person name="White M."/>
            <person name="Kvist S."/>
            <person name="Moncalvo J.-M."/>
        </authorList>
    </citation>
    <scope>NUCLEOTIDE SEQUENCE [LARGE SCALE GENOMIC DNA]</scope>
    <source>
        <strain evidence="2">ID-206-W2</strain>
    </source>
</reference>
<accession>A0A1R1XMW3</accession>
<dbReference type="EMBL" id="LSSM01004057">
    <property type="protein sequence ID" value="OMJ15965.1"/>
    <property type="molecule type" value="Genomic_DNA"/>
</dbReference>
<dbReference type="PANTHER" id="PTHR33066:SF2">
    <property type="entry name" value="FILAGGRIN-2-LIKE"/>
    <property type="match status" value="1"/>
</dbReference>
<proteinExistence type="predicted"/>
<comment type="caution">
    <text evidence="1">The sequence shown here is derived from an EMBL/GenBank/DDBJ whole genome shotgun (WGS) entry which is preliminary data.</text>
</comment>
<evidence type="ECO:0000313" key="2">
    <source>
        <dbReference type="Proteomes" id="UP000187429"/>
    </source>
</evidence>
<name>A0A1R1XMW3_9FUNG</name>
<protein>
    <submittedName>
        <fullName evidence="1">Uncharacterized protein</fullName>
    </submittedName>
</protein>
<evidence type="ECO:0000313" key="1">
    <source>
        <dbReference type="EMBL" id="OMJ15965.1"/>
    </source>
</evidence>
<dbReference type="Proteomes" id="UP000187429">
    <property type="component" value="Unassembled WGS sequence"/>
</dbReference>
<organism evidence="1 2">
    <name type="scientific">Smittium culicis</name>
    <dbReference type="NCBI Taxonomy" id="133412"/>
    <lineage>
        <taxon>Eukaryota</taxon>
        <taxon>Fungi</taxon>
        <taxon>Fungi incertae sedis</taxon>
        <taxon>Zoopagomycota</taxon>
        <taxon>Kickxellomycotina</taxon>
        <taxon>Harpellomycetes</taxon>
        <taxon>Harpellales</taxon>
        <taxon>Legeriomycetaceae</taxon>
        <taxon>Smittium</taxon>
    </lineage>
</organism>
<dbReference type="PANTHER" id="PTHR33066">
    <property type="entry name" value="INTEGRASE_SAM-LIKE_N DOMAIN-CONTAINING PROTEIN"/>
    <property type="match status" value="1"/>
</dbReference>
<keyword evidence="2" id="KW-1185">Reference proteome</keyword>
<feature type="non-terminal residue" evidence="1">
    <location>
        <position position="1"/>
    </location>
</feature>